<proteinExistence type="inferred from homology"/>
<dbReference type="GO" id="GO:0005794">
    <property type="term" value="C:Golgi apparatus"/>
    <property type="evidence" value="ECO:0007669"/>
    <property type="project" value="TreeGrafter"/>
</dbReference>
<dbReference type="EMBL" id="BEYU01000021">
    <property type="protein sequence ID" value="GBG26454.1"/>
    <property type="molecule type" value="Genomic_DNA"/>
</dbReference>
<dbReference type="SUPFAM" id="SSF48371">
    <property type="entry name" value="ARM repeat"/>
    <property type="match status" value="2"/>
</dbReference>
<dbReference type="GO" id="GO:0016020">
    <property type="term" value="C:membrane"/>
    <property type="evidence" value="ECO:0007669"/>
    <property type="project" value="TreeGrafter"/>
</dbReference>
<dbReference type="GO" id="GO:0042147">
    <property type="term" value="P:retrograde transport, endosome to Golgi"/>
    <property type="evidence" value="ECO:0007669"/>
    <property type="project" value="TreeGrafter"/>
</dbReference>
<feature type="region of interest" description="Disordered" evidence="2">
    <location>
        <begin position="1261"/>
        <end position="1304"/>
    </location>
</feature>
<dbReference type="Gene3D" id="1.25.10.10">
    <property type="entry name" value="Leucine-rich Repeat Variant"/>
    <property type="match status" value="2"/>
</dbReference>
<evidence type="ECO:0000256" key="1">
    <source>
        <dbReference type="ARBA" id="ARBA00008304"/>
    </source>
</evidence>
<dbReference type="GO" id="GO:0005829">
    <property type="term" value="C:cytosol"/>
    <property type="evidence" value="ECO:0007669"/>
    <property type="project" value="GOC"/>
</dbReference>
<reference evidence="3 4" key="1">
    <citation type="submission" date="2017-12" db="EMBL/GenBank/DDBJ databases">
        <title>Sequencing, de novo assembly and annotation of complete genome of a new Thraustochytrid species, strain FCC1311.</title>
        <authorList>
            <person name="Sedici K."/>
            <person name="Godart F."/>
            <person name="Aiese Cigliano R."/>
            <person name="Sanseverino W."/>
            <person name="Barakat M."/>
            <person name="Ortet P."/>
            <person name="Marechal E."/>
            <person name="Cagnac O."/>
            <person name="Amato A."/>
        </authorList>
    </citation>
    <scope>NUCLEOTIDE SEQUENCE [LARGE SCALE GENOMIC DNA]</scope>
</reference>
<dbReference type="PANTHER" id="PTHR21663">
    <property type="entry name" value="HYPOTHETICAL HEAT DOMAIN-CONTAINING"/>
    <property type="match status" value="1"/>
</dbReference>
<protein>
    <submittedName>
        <fullName evidence="3">HEAT repeat-containing protein 5B</fullName>
    </submittedName>
</protein>
<dbReference type="InterPro" id="IPR011989">
    <property type="entry name" value="ARM-like"/>
</dbReference>
<dbReference type="Pfam" id="PF20210">
    <property type="entry name" value="Laa1_Sip1_HTR5"/>
    <property type="match status" value="1"/>
</dbReference>
<feature type="compositionally biased region" description="Low complexity" evidence="2">
    <location>
        <begin position="397"/>
        <end position="414"/>
    </location>
</feature>
<sequence>MEAAGAAARAQQAREQEDAREERQTAVVEQVQLLVAEMLAENALVAAAAAAASSSGSGSGSSTARPSAHSAEVKTFHALHKLGRLMEDLTEPIAENAPREVQQRYRERIRLVQPTVEKGLKEILVGQLAGLCLSPSFYKLLGRLFRMLMERGDSRNIMAITNDLHDQLGLKSTLSAQSKTAVFYCLGEISSCKQGRVLAGHLRETTQLVARVFRSNAHSSTRPADNEYRFAAVRALGSALQGSEVAGRSNHAEALKVLVRAAADKSPPVRSAVADAALSLALVSDGFTSVALDQLVTLTKRGLEDRVAHVRSAFARSLGAILCLAVEMAGPLRALDHDTILGGPSGTASEATSSSSAGGSSFDATSTAAPKGVAAAARLAGLKMGVVGVGSSSAGAAGTGSADGSVSGSASGASTPSPRGSKLRGFGFAANFGGLGGRSKPEAPVSYSLDTALGALMTIFDAWAPDQLERRSDMANAQSTNEITQRSTEVRMATAEAAVEFFRYLQRTGDAEQQHLVISAAISFVRGICDDKRKISLSTMRDRARDDALRRAVGVFVIERALSAKLSESGKIELARQLLITSTKQHASASRQGSGDLKRRNSRTMASMSLAAQTDDFKHGPLLISACLSEAACLLSSLGDASRALHQELDFQTLLPLLEHRDAAVRLECCNLLYVCAITQPGYASRGILPLLQLVGLYQPELAMTLASGPPHNASPTELETFDTEADRTLDAIEGLVHALCAFVYSSSANGRPRSTSAEAFLQRENMLLPAAAHFVRHEVPNSSTALLSGDLKGIPENTSMALLGHAKSMIARQHDGSTRPTATARIASCGWDLVASLVTLGSAWCDDNLSQLFQAWQSSVEASIPALQKVAQAKTPRYLASDSVTEASLTCLRAALQAMVGFIRCNQPLLRDMPAVARAVTVLTEQVVQASRRSVRDLPFPDTFMGIHAALFDICAWLPRAELRCFKESLVIPLQSLSMAYFLGPAGRPEGAATSTALSSLLSSRSGLLKANDDVLETASLSTSSQAHDDGDADEPLGRKQWRFEEASPTSPSRELFMEARVLTSAEAFASAAALMTSLSCNASHAAVAATPRRGEDLEALRTGAVAFSADSLDLVDGVPVCGMVRIPAVKFAQNCIDAAVSFSAVVLTNLFDDTDRSNVVQYLFGMLKRRTGEAQSVVLHNGVAVLLAFLQTLAVLQAEIDPRKAPWVARIRSIFCVAIASPRSIVRCACATGLATLTRLAGAEVGQAAVQTLVRKLENGQSPPAVPGATGASSAARSKTGQGAANGGSQARPGTSGPPSAHSRAGVALALALIRREARMHDTRYVKNNLVYDMCKITAQPVRTSALHAWQAIVESAGIDVGRFVAPSLALINAHLLAVDGHFERGGYGAFRVVTGTMTCLARLANSLIEGLGPELVRPDVDAVRFLNIWEALRVCGADSGLQLELVRMVQQILLFHPALVMEHTCDRERVETYLWELITDAQGEVAPAVRMLALQALSLLTERMAEDNDPRADVARGALSLLAFELVVQASICQDWIVPPVSSLGYGAMLLARSTRPNQAAEPLFIQATNAAFRDTSGAAASAASGEPLSSDNYGTATSRDFVEMNGYERMGLQQGSAVAGLADVSSLCNVSAARRLALRNLLKFIGLSHMKMRPAEKKLSTWTAEELHDAAALTDWMRFFRAVMTGTTGALSNSHGASGMGQGLANDHGADFGDEDGEGEGDSDNDDANDGGPAAQISDSSGNGTATGSSSQDALANNARIGPVLEFCDRVLSKCSWETKALAVEGLLEVLVIARTYSFHCDLDQASRVLKKAQLPVRGQFLCMHIRELLTGASQAANGTVQSAEVPQLSIQGYCALVEIVRIFASGRDRHNPEESVLKQFEMQLTATLGPGLGRSASPLVLPFVGVLAVQLLVSGVSTSARRIVGLLLPAQLVSSKDEEDDDDNDDDDDDGGTDAITGVDGTLLEDKTDLEQTPSFVQAELLILRLVPLARLWLFAQGCDTISERAVRSTQTPRMLRSKPSRKKGIKASIEKALLEFMRPAREPEKRKDLVDAWMGVLRDVAKLAVPIDADKEHEADAFDLVDASDAIAVFPAYLNAAWVVGRALGTLAEALPTREVDQGLVLRTSLILAARARPMDWPPLALGTIFQTAALALPVANAGKSCDTLAIMVSVKVLRDEASFKIVHGDFLIRQAFHVIAEVVAARARRGNTDDDTLDGDGHSKAIRENDLDNLHRLIEAVLMPVQTVLGPELSSLVSQYAQSHAQETGLAPKARHTYTTGGSMVGSRNAILASVADRAIASIPTLAQCLPSECAEMYSQLLAWNAFACVKAQPRSELRKAALDACAQMTKHVQPLQASLLQWAHDAIKTINASPYSADDATDSKVLEATRELRIAGEALCHREVFPVLDKPQFNDVAESMARLLTPETSSSSIIVWTLAAVRGVCAAETTDTNAVRMLAGVVGSKIAMLVRSADDTSVAVGEESEDERLASQTVAAAAVLTLAKISGQVPELAQFAVLSSLSLAEGSGAMQRSESTRNAGRAALVHLVSTCAAEVRAFVQTSTPKASAALQESIKSYLAGTA</sequence>
<evidence type="ECO:0000256" key="2">
    <source>
        <dbReference type="SAM" id="MobiDB-lite"/>
    </source>
</evidence>
<accession>A0A2R5GF44</accession>
<dbReference type="InterPro" id="IPR040108">
    <property type="entry name" value="Laa1/Sip1/HEATR5"/>
</dbReference>
<evidence type="ECO:0000313" key="4">
    <source>
        <dbReference type="Proteomes" id="UP000241890"/>
    </source>
</evidence>
<comment type="caution">
    <text evidence="3">The sequence shown here is derived from an EMBL/GenBank/DDBJ whole genome shotgun (WGS) entry which is preliminary data.</text>
</comment>
<gene>
    <name evidence="3" type="ORF">FCC1311_026752</name>
</gene>
<dbReference type="GO" id="GO:0006897">
    <property type="term" value="P:endocytosis"/>
    <property type="evidence" value="ECO:0007669"/>
    <property type="project" value="TreeGrafter"/>
</dbReference>
<feature type="compositionally biased region" description="Low complexity" evidence="2">
    <location>
        <begin position="1742"/>
        <end position="1755"/>
    </location>
</feature>
<dbReference type="PANTHER" id="PTHR21663:SF0">
    <property type="entry name" value="HEAT REPEAT-CONTAINING PROTEIN 5B"/>
    <property type="match status" value="1"/>
</dbReference>
<comment type="similarity">
    <text evidence="1">Belongs to the HEATR5 family.</text>
</comment>
<dbReference type="InterPro" id="IPR046837">
    <property type="entry name" value="Laa1/Sip1/HEATR5-like_HEAT"/>
</dbReference>
<feature type="compositionally biased region" description="Acidic residues" evidence="2">
    <location>
        <begin position="1942"/>
        <end position="1957"/>
    </location>
</feature>
<feature type="compositionally biased region" description="Basic and acidic residues" evidence="2">
    <location>
        <begin position="12"/>
        <end position="24"/>
    </location>
</feature>
<feature type="region of interest" description="Disordered" evidence="2">
    <location>
        <begin position="1696"/>
        <end position="1756"/>
    </location>
</feature>
<evidence type="ECO:0000313" key="3">
    <source>
        <dbReference type="EMBL" id="GBG26454.1"/>
    </source>
</evidence>
<feature type="compositionally biased region" description="Acidic residues" evidence="2">
    <location>
        <begin position="1716"/>
        <end position="1733"/>
    </location>
</feature>
<dbReference type="Proteomes" id="UP000241890">
    <property type="component" value="Unassembled WGS sequence"/>
</dbReference>
<name>A0A2R5GF44_9STRA</name>
<organism evidence="3 4">
    <name type="scientific">Hondaea fermentalgiana</name>
    <dbReference type="NCBI Taxonomy" id="2315210"/>
    <lineage>
        <taxon>Eukaryota</taxon>
        <taxon>Sar</taxon>
        <taxon>Stramenopiles</taxon>
        <taxon>Bigyra</taxon>
        <taxon>Labyrinthulomycetes</taxon>
        <taxon>Thraustochytrida</taxon>
        <taxon>Thraustochytriidae</taxon>
        <taxon>Hondaea</taxon>
    </lineage>
</organism>
<feature type="compositionally biased region" description="Polar residues" evidence="2">
    <location>
        <begin position="1273"/>
        <end position="1295"/>
    </location>
</feature>
<feature type="region of interest" description="Disordered" evidence="2">
    <location>
        <begin position="397"/>
        <end position="420"/>
    </location>
</feature>
<dbReference type="GO" id="GO:0030139">
    <property type="term" value="C:endocytic vesicle"/>
    <property type="evidence" value="ECO:0007669"/>
    <property type="project" value="TreeGrafter"/>
</dbReference>
<feature type="region of interest" description="Disordered" evidence="2">
    <location>
        <begin position="1940"/>
        <end position="1964"/>
    </location>
</feature>
<feature type="compositionally biased region" description="Low complexity" evidence="2">
    <location>
        <begin position="1"/>
        <end position="11"/>
    </location>
</feature>
<dbReference type="OrthoDB" id="192608at2759"/>
<feature type="region of interest" description="Disordered" evidence="2">
    <location>
        <begin position="1021"/>
        <end position="1051"/>
    </location>
</feature>
<feature type="compositionally biased region" description="Basic and acidic residues" evidence="2">
    <location>
        <begin position="1037"/>
        <end position="1047"/>
    </location>
</feature>
<keyword evidence="4" id="KW-1185">Reference proteome</keyword>
<dbReference type="GO" id="GO:0008104">
    <property type="term" value="P:intracellular protein localization"/>
    <property type="evidence" value="ECO:0007669"/>
    <property type="project" value="TreeGrafter"/>
</dbReference>
<dbReference type="InterPro" id="IPR016024">
    <property type="entry name" value="ARM-type_fold"/>
</dbReference>
<dbReference type="InParanoid" id="A0A2R5GF44"/>
<feature type="region of interest" description="Disordered" evidence="2">
    <location>
        <begin position="1"/>
        <end position="24"/>
    </location>
</feature>